<keyword evidence="3" id="KW-1185">Reference proteome</keyword>
<dbReference type="AlphaFoldDB" id="A0A1N7JK76"/>
<sequence>MYYIDTPDAVSASAKPTPPDADSEKFFSDAPGVATAVPAWFLNMLQEELGNVVSGANLSHSKTDNSQLLKAVQALVASKTDGALLASKNLSDVANIATARSNLGLATVASSGSYSDLSNKPALATVATSGSYADLGNKPDLTEYLSRGQIGIAAQVAPGQGGPNGAVVSLNGTALSGFGEVTGYATYSSFDDRPLVWGWSYVIGTGNSPHAGYQGGYRQRVSMGYEHGDYALEWCVPRYGTGPDADPTAVYTRQMTANAWGDWTKISAGNADTLGGYNASQITGAVKKYLVLDQYNGNIIRNSLGISSITDHAVGQYTVSFTTPWPNVYYVPASCTLGDTGNPDCVVIEDEPGLTFWSDTKMRMAHKVSGTGNYVDGRPDTIIFAGM</sequence>
<feature type="region of interest" description="Disordered" evidence="1">
    <location>
        <begin position="1"/>
        <end position="22"/>
    </location>
</feature>
<dbReference type="Proteomes" id="UP000185678">
    <property type="component" value="Unassembled WGS sequence"/>
</dbReference>
<dbReference type="OrthoDB" id="5461292at2"/>
<dbReference type="STRING" id="80876.SAMN05421779_102350"/>
<evidence type="ECO:0000313" key="2">
    <source>
        <dbReference type="EMBL" id="SIS49772.1"/>
    </source>
</evidence>
<proteinExistence type="predicted"/>
<protein>
    <recommendedName>
        <fullName evidence="4">Phage tail fibre repeat-containing protein</fullName>
    </recommendedName>
</protein>
<organism evidence="2 3">
    <name type="scientific">Insolitispirillum peregrinum</name>
    <dbReference type="NCBI Taxonomy" id="80876"/>
    <lineage>
        <taxon>Bacteria</taxon>
        <taxon>Pseudomonadati</taxon>
        <taxon>Pseudomonadota</taxon>
        <taxon>Alphaproteobacteria</taxon>
        <taxon>Rhodospirillales</taxon>
        <taxon>Novispirillaceae</taxon>
        <taxon>Insolitispirillum</taxon>
    </lineage>
</organism>
<reference evidence="2 3" key="1">
    <citation type="submission" date="2017-01" db="EMBL/GenBank/DDBJ databases">
        <authorList>
            <person name="Mah S.A."/>
            <person name="Swanson W.J."/>
            <person name="Moy G.W."/>
            <person name="Vacquier V.D."/>
        </authorList>
    </citation>
    <scope>NUCLEOTIDE SEQUENCE [LARGE SCALE GENOMIC DNA]</scope>
    <source>
        <strain evidence="2 3">DSM 11589</strain>
    </source>
</reference>
<evidence type="ECO:0000313" key="3">
    <source>
        <dbReference type="Proteomes" id="UP000185678"/>
    </source>
</evidence>
<accession>A0A1N7JK76</accession>
<dbReference type="RefSeq" id="WP_076399224.1">
    <property type="nucleotide sequence ID" value="NZ_FTOA01000002.1"/>
</dbReference>
<evidence type="ECO:0008006" key="4">
    <source>
        <dbReference type="Google" id="ProtNLM"/>
    </source>
</evidence>
<gene>
    <name evidence="2" type="ORF">SAMN05421779_102350</name>
</gene>
<dbReference type="EMBL" id="FTOA01000002">
    <property type="protein sequence ID" value="SIS49772.1"/>
    <property type="molecule type" value="Genomic_DNA"/>
</dbReference>
<name>A0A1N7JK76_9PROT</name>
<evidence type="ECO:0000256" key="1">
    <source>
        <dbReference type="SAM" id="MobiDB-lite"/>
    </source>
</evidence>